<dbReference type="Gene3D" id="2.170.120.20">
    <property type="entry name" value="Ribosomal protein L25, beta domain"/>
    <property type="match status" value="1"/>
</dbReference>
<evidence type="ECO:0000256" key="1">
    <source>
        <dbReference type="SAM" id="MobiDB-lite"/>
    </source>
</evidence>
<feature type="region of interest" description="Disordered" evidence="1">
    <location>
        <begin position="58"/>
        <end position="90"/>
    </location>
</feature>
<gene>
    <name evidence="3" type="ORF">ENL21_06390</name>
</gene>
<evidence type="ECO:0000259" key="2">
    <source>
        <dbReference type="Pfam" id="PF14693"/>
    </source>
</evidence>
<comment type="caution">
    <text evidence="3">The sequence shown here is derived from an EMBL/GenBank/DDBJ whole genome shotgun (WGS) entry which is preliminary data.</text>
</comment>
<dbReference type="InterPro" id="IPR020057">
    <property type="entry name" value="Ribosomal_bL25_b-dom"/>
</dbReference>
<dbReference type="Proteomes" id="UP000886111">
    <property type="component" value="Unassembled WGS sequence"/>
</dbReference>
<evidence type="ECO:0000313" key="3">
    <source>
        <dbReference type="EMBL" id="HHE55393.1"/>
    </source>
</evidence>
<dbReference type="AlphaFoldDB" id="A0A7V5LK58"/>
<dbReference type="SUPFAM" id="SSF50715">
    <property type="entry name" value="Ribosomal protein L25-like"/>
    <property type="match status" value="1"/>
</dbReference>
<proteinExistence type="predicted"/>
<feature type="domain" description="Large ribosomal subunit protein bL25 beta" evidence="2">
    <location>
        <begin position="2"/>
        <end position="58"/>
    </location>
</feature>
<dbReference type="InterPro" id="IPR011035">
    <property type="entry name" value="Ribosomal_bL25/Gln-tRNA_synth"/>
</dbReference>
<name>A0A7V5LK58_CALAY</name>
<dbReference type="InterPro" id="IPR037121">
    <property type="entry name" value="Ribosomal_bL25_C"/>
</dbReference>
<dbReference type="Pfam" id="PF14693">
    <property type="entry name" value="Ribosomal_TL5_C"/>
    <property type="match status" value="1"/>
</dbReference>
<organism evidence="3">
    <name type="scientific">Caldithrix abyssi</name>
    <dbReference type="NCBI Taxonomy" id="187145"/>
    <lineage>
        <taxon>Bacteria</taxon>
        <taxon>Pseudomonadati</taxon>
        <taxon>Calditrichota</taxon>
        <taxon>Calditrichia</taxon>
        <taxon>Calditrichales</taxon>
        <taxon>Calditrichaceae</taxon>
        <taxon>Caldithrix</taxon>
    </lineage>
</organism>
<feature type="compositionally biased region" description="Acidic residues" evidence="1">
    <location>
        <begin position="62"/>
        <end position="75"/>
    </location>
</feature>
<accession>A0A7V5LK58</accession>
<dbReference type="EMBL" id="DRTD01000468">
    <property type="protein sequence ID" value="HHE55393.1"/>
    <property type="molecule type" value="Genomic_DNA"/>
</dbReference>
<dbReference type="GO" id="GO:0006412">
    <property type="term" value="P:translation"/>
    <property type="evidence" value="ECO:0007669"/>
    <property type="project" value="InterPro"/>
</dbReference>
<protein>
    <recommendedName>
        <fullName evidence="2">Large ribosomal subunit protein bL25 beta domain-containing protein</fullName>
    </recommendedName>
</protein>
<feature type="compositionally biased region" description="Basic and acidic residues" evidence="1">
    <location>
        <begin position="78"/>
        <end position="90"/>
    </location>
</feature>
<reference evidence="3" key="1">
    <citation type="journal article" date="2020" name="mSystems">
        <title>Genome- and Community-Level Interaction Insights into Carbon Utilization and Element Cycling Functions of Hydrothermarchaeota in Hydrothermal Sediment.</title>
        <authorList>
            <person name="Zhou Z."/>
            <person name="Liu Y."/>
            <person name="Xu W."/>
            <person name="Pan J."/>
            <person name="Luo Z.H."/>
            <person name="Li M."/>
        </authorList>
    </citation>
    <scope>NUCLEOTIDE SEQUENCE [LARGE SCALE GENOMIC DNA]</scope>
    <source>
        <strain evidence="3">HyVt-76</strain>
    </source>
</reference>
<sequence>MKRTLDIEVLPENIPDEIVINVDELKIGDAIRIKDLANDKYDVLGDPEDVVCRVETPRAAEIEETPTEEEEEAAEPEVLAKGKEAKEGEE</sequence>